<feature type="region of interest" description="Disordered" evidence="6">
    <location>
        <begin position="1"/>
        <end position="27"/>
    </location>
</feature>
<evidence type="ECO:0000313" key="8">
    <source>
        <dbReference type="EMBL" id="KZN87905.1"/>
    </source>
</evidence>
<sequence>MKTHLAKHNIFEKSDPEDLGEGSSETKQHSIASMFQSRAEHDTRALLEQNILRWLVTDDVVFTAIESPAFQRIFKDLPDAPLPFSSRTVVRRIDADFDRCRIQLIDELARTCSTIALSLDVWTSKNHKAILGVIGHWVSTDFKYQERVLEFSELAGSHSGENMAETLQKMLVELRIEEKLLTITADNASNNETLASELYFNLLEKYNSEGSNLPDKGRLRFQADDWLQLQQLEMILSKFDEFTQLVSRRQSQISLAIPIYYELNDMLEDAASAQGDFSGLSSDITSAISAGMKKYKKYYELMDAQDAYYIALVLDPRFKTLLLDKELGQVTAPKVIRSIKDTLHEQYPSKSSLEQSMSKINQDNKRQSLEARVLQKLQPQVIQRSDIDRYFEEGVVTVDESVTKDEDWLFAWWRTHKDEYPRMAAAARDYLAIPAAEVSVERLFSRGRDLLGVRRHSLKGETMRKVMLLRDIYSLENTQGKILERLAGIPNQPLL</sequence>
<reference evidence="8" key="1">
    <citation type="journal article" date="2014" name="Genome Announc.">
        <title>Complete sequencing and chromosome-scale genome assembly of the industrial progenitor strain P2niaD18 from the penicillin producer Penicillium chrysogenum.</title>
        <authorList>
            <person name="Specht T."/>
            <person name="Dahlmann T.A."/>
            <person name="Zadra I."/>
            <person name="Kurnsteiner H."/>
            <person name="Kuck U."/>
        </authorList>
    </citation>
    <scope>NUCLEOTIDE SEQUENCE [LARGE SCALE GENOMIC DNA]</scope>
    <source>
        <strain evidence="8">P2niaD18</strain>
    </source>
</reference>
<organism evidence="8">
    <name type="scientific">Penicillium chrysogenum</name>
    <name type="common">Penicillium notatum</name>
    <dbReference type="NCBI Taxonomy" id="5076"/>
    <lineage>
        <taxon>Eukaryota</taxon>
        <taxon>Fungi</taxon>
        <taxon>Dikarya</taxon>
        <taxon>Ascomycota</taxon>
        <taxon>Pezizomycotina</taxon>
        <taxon>Eurotiomycetes</taxon>
        <taxon>Eurotiomycetidae</taxon>
        <taxon>Eurotiales</taxon>
        <taxon>Aspergillaceae</taxon>
        <taxon>Penicillium</taxon>
        <taxon>Penicillium chrysogenum species complex</taxon>
    </lineage>
</organism>
<gene>
    <name evidence="8" type="ORF">EN45_064660</name>
</gene>
<evidence type="ECO:0000256" key="2">
    <source>
        <dbReference type="ARBA" id="ARBA00022723"/>
    </source>
</evidence>
<dbReference type="Pfam" id="PF05699">
    <property type="entry name" value="Dimer_Tnp_hAT"/>
    <property type="match status" value="1"/>
</dbReference>
<feature type="domain" description="HAT C-terminal dimerisation" evidence="7">
    <location>
        <begin position="387"/>
        <end position="471"/>
    </location>
</feature>
<name>A0A167T5I3_PENCH</name>
<dbReference type="SUPFAM" id="SSF53098">
    <property type="entry name" value="Ribonuclease H-like"/>
    <property type="match status" value="1"/>
</dbReference>
<evidence type="ECO:0000256" key="3">
    <source>
        <dbReference type="ARBA" id="ARBA00022771"/>
    </source>
</evidence>
<evidence type="ECO:0000259" key="7">
    <source>
        <dbReference type="Pfam" id="PF05699"/>
    </source>
</evidence>
<dbReference type="GO" id="GO:0008270">
    <property type="term" value="F:zinc ion binding"/>
    <property type="evidence" value="ECO:0007669"/>
    <property type="project" value="UniProtKB-KW"/>
</dbReference>
<keyword evidence="4" id="KW-0862">Zinc</keyword>
<evidence type="ECO:0000256" key="5">
    <source>
        <dbReference type="ARBA" id="ARBA00023242"/>
    </source>
</evidence>
<protein>
    <submittedName>
        <fullName evidence="8">Putative AC9 transposase</fullName>
    </submittedName>
</protein>
<proteinExistence type="predicted"/>
<dbReference type="InterPro" id="IPR012337">
    <property type="entry name" value="RNaseH-like_sf"/>
</dbReference>
<keyword evidence="3" id="KW-0863">Zinc-finger</keyword>
<comment type="subcellular location">
    <subcellularLocation>
        <location evidence="1">Nucleus</location>
    </subcellularLocation>
</comment>
<keyword evidence="2" id="KW-0479">Metal-binding</keyword>
<dbReference type="PANTHER" id="PTHR46481">
    <property type="entry name" value="ZINC FINGER BED DOMAIN-CONTAINING PROTEIN 4"/>
    <property type="match status" value="1"/>
</dbReference>
<dbReference type="Proteomes" id="UP000076449">
    <property type="component" value="Chromosome II"/>
</dbReference>
<evidence type="ECO:0000256" key="1">
    <source>
        <dbReference type="ARBA" id="ARBA00004123"/>
    </source>
</evidence>
<keyword evidence="5" id="KW-0539">Nucleus</keyword>
<dbReference type="InterPro" id="IPR008906">
    <property type="entry name" value="HATC_C_dom"/>
</dbReference>
<evidence type="ECO:0000256" key="4">
    <source>
        <dbReference type="ARBA" id="ARBA00022833"/>
    </source>
</evidence>
<dbReference type="PANTHER" id="PTHR46481:SF10">
    <property type="entry name" value="ZINC FINGER BED DOMAIN-CONTAINING PROTEIN 39"/>
    <property type="match status" value="1"/>
</dbReference>
<dbReference type="InterPro" id="IPR052035">
    <property type="entry name" value="ZnF_BED_domain_contain"/>
</dbReference>
<accession>A0A167T5I3</accession>
<dbReference type="GO" id="GO:0046983">
    <property type="term" value="F:protein dimerization activity"/>
    <property type="evidence" value="ECO:0007669"/>
    <property type="project" value="InterPro"/>
</dbReference>
<dbReference type="EMBL" id="CM002799">
    <property type="protein sequence ID" value="KZN87905.1"/>
    <property type="molecule type" value="Genomic_DNA"/>
</dbReference>
<evidence type="ECO:0000256" key="6">
    <source>
        <dbReference type="SAM" id="MobiDB-lite"/>
    </source>
</evidence>
<dbReference type="GO" id="GO:0005634">
    <property type="term" value="C:nucleus"/>
    <property type="evidence" value="ECO:0007669"/>
    <property type="project" value="UniProtKB-SubCell"/>
</dbReference>
<dbReference type="AlphaFoldDB" id="A0A167T5I3"/>